<dbReference type="EMBL" id="CP098755">
    <property type="protein sequence ID" value="USG66751.1"/>
    <property type="molecule type" value="Genomic_DNA"/>
</dbReference>
<keyword evidence="2" id="KW-1185">Reference proteome</keyword>
<evidence type="ECO:0000313" key="2">
    <source>
        <dbReference type="Proteomes" id="UP001056500"/>
    </source>
</evidence>
<reference evidence="1" key="1">
    <citation type="submission" date="2022-06" db="EMBL/GenBank/DDBJ databases">
        <title>Genome sequencing of Brevibacillus sp. BB3-R1.</title>
        <authorList>
            <person name="Heo J."/>
            <person name="Lee D."/>
            <person name="Won M."/>
            <person name="Han B.-H."/>
            <person name="Hong S.-B."/>
            <person name="Kwon S.-W."/>
        </authorList>
    </citation>
    <scope>NUCLEOTIDE SEQUENCE</scope>
    <source>
        <strain evidence="1">BB3-R1</strain>
    </source>
</reference>
<organism evidence="1 2">
    <name type="scientific">Brevibacillus ruminantium</name>
    <dbReference type="NCBI Taxonomy" id="2950604"/>
    <lineage>
        <taxon>Bacteria</taxon>
        <taxon>Bacillati</taxon>
        <taxon>Bacillota</taxon>
        <taxon>Bacilli</taxon>
        <taxon>Bacillales</taxon>
        <taxon>Paenibacillaceae</taxon>
        <taxon>Brevibacillus</taxon>
    </lineage>
</organism>
<dbReference type="RefSeq" id="WP_251873858.1">
    <property type="nucleotide sequence ID" value="NZ_CP098755.1"/>
</dbReference>
<dbReference type="Proteomes" id="UP001056500">
    <property type="component" value="Chromosome"/>
</dbReference>
<proteinExistence type="predicted"/>
<protein>
    <submittedName>
        <fullName evidence="1">SCP-2 sterol transfer family protein</fullName>
    </submittedName>
</protein>
<sequence>MGSGHLDSMLNRVVVQVGSKRHLKGIMAGWERRVGIEAVDEGLRYCLHFSSEEVACREWLEPIHVLVSGQRQDLERMFGGDELVYLGARQSVSIKGPLRDQLKLDALLRLTCQ</sequence>
<evidence type="ECO:0000313" key="1">
    <source>
        <dbReference type="EMBL" id="USG66751.1"/>
    </source>
</evidence>
<gene>
    <name evidence="1" type="ORF">NDK47_05490</name>
</gene>
<accession>A0ABY4WIY6</accession>
<name>A0ABY4WIY6_9BACL</name>